<keyword evidence="1" id="KW-0812">Transmembrane</keyword>
<proteinExistence type="predicted"/>
<dbReference type="Pfam" id="PF06724">
    <property type="entry name" value="DUF1206"/>
    <property type="match status" value="2"/>
</dbReference>
<feature type="transmembrane region" description="Helical" evidence="1">
    <location>
        <begin position="148"/>
        <end position="171"/>
    </location>
</feature>
<dbReference type="RefSeq" id="WP_206943359.1">
    <property type="nucleotide sequence ID" value="NZ_JAFLNF010000008.1"/>
</dbReference>
<organism evidence="3 4">
    <name type="scientific">Roseibium limicola</name>
    <dbReference type="NCBI Taxonomy" id="2816037"/>
    <lineage>
        <taxon>Bacteria</taxon>
        <taxon>Pseudomonadati</taxon>
        <taxon>Pseudomonadota</taxon>
        <taxon>Alphaproteobacteria</taxon>
        <taxon>Hyphomicrobiales</taxon>
        <taxon>Stappiaceae</taxon>
        <taxon>Roseibium</taxon>
    </lineage>
</organism>
<dbReference type="Proteomes" id="UP000664779">
    <property type="component" value="Unassembled WGS sequence"/>
</dbReference>
<reference evidence="3" key="1">
    <citation type="submission" date="2021-03" db="EMBL/GenBank/DDBJ databases">
        <title>Roseibium sp. CAU 1637 isolated from Incheon.</title>
        <authorList>
            <person name="Kim W."/>
        </authorList>
    </citation>
    <scope>NUCLEOTIDE SEQUENCE</scope>
    <source>
        <strain evidence="3">CAU 1637</strain>
    </source>
</reference>
<evidence type="ECO:0000259" key="2">
    <source>
        <dbReference type="Pfam" id="PF06724"/>
    </source>
</evidence>
<feature type="transmembrane region" description="Helical" evidence="1">
    <location>
        <begin position="191"/>
        <end position="215"/>
    </location>
</feature>
<evidence type="ECO:0000256" key="1">
    <source>
        <dbReference type="SAM" id="Phobius"/>
    </source>
</evidence>
<feature type="transmembrane region" description="Helical" evidence="1">
    <location>
        <begin position="25"/>
        <end position="47"/>
    </location>
</feature>
<feature type="transmembrane region" description="Helical" evidence="1">
    <location>
        <begin position="101"/>
        <end position="128"/>
    </location>
</feature>
<feature type="domain" description="DUF1206" evidence="2">
    <location>
        <begin position="198"/>
        <end position="271"/>
    </location>
</feature>
<protein>
    <submittedName>
        <fullName evidence="3">DUF1206 domain-containing protein</fullName>
    </submittedName>
</protein>
<keyword evidence="1" id="KW-1133">Transmembrane helix</keyword>
<comment type="caution">
    <text evidence="3">The sequence shown here is derived from an EMBL/GenBank/DDBJ whole genome shotgun (WGS) entry which is preliminary data.</text>
</comment>
<dbReference type="InterPro" id="IPR009597">
    <property type="entry name" value="DUF1206"/>
</dbReference>
<feature type="transmembrane region" description="Helical" evidence="1">
    <location>
        <begin position="67"/>
        <end position="89"/>
    </location>
</feature>
<evidence type="ECO:0000313" key="4">
    <source>
        <dbReference type="Proteomes" id="UP000664779"/>
    </source>
</evidence>
<accession>A0A939JAH4</accession>
<sequence>MSDTIEKLPSFEQPRWIAVAARAGYAARGIVYIILGCLTFLAAFSAASKTDTKGAIRTLLEQPFGEALVGLLVIGLASYVFWRLVQAFFDPDDHGLGVRGVFIRLALFVSALSYSTLALYAASLVFSIHSDGSEGGAAGSVVRSLNGFFSIQTISLGMAIVIAGVALSHWWKAFAGTYEQYFKADEQAMRIIRPISIIGLSARGLIFATISWLLVLRFLNRKEDSAGDAQPGLKHVLHYFSELPYGQWLLGGIGLGLVAFALYSLAESRWRRISTPDFT</sequence>
<dbReference type="EMBL" id="JAFLNF010000008">
    <property type="protein sequence ID" value="MBO0346944.1"/>
    <property type="molecule type" value="Genomic_DNA"/>
</dbReference>
<keyword evidence="4" id="KW-1185">Reference proteome</keyword>
<name>A0A939JAH4_9HYPH</name>
<evidence type="ECO:0000313" key="3">
    <source>
        <dbReference type="EMBL" id="MBO0346944.1"/>
    </source>
</evidence>
<feature type="domain" description="DUF1206" evidence="2">
    <location>
        <begin position="23"/>
        <end position="89"/>
    </location>
</feature>
<dbReference type="AlphaFoldDB" id="A0A939JAH4"/>
<gene>
    <name evidence="3" type="ORF">J0X15_17085</name>
</gene>
<keyword evidence="1" id="KW-0472">Membrane</keyword>
<feature type="transmembrane region" description="Helical" evidence="1">
    <location>
        <begin position="245"/>
        <end position="266"/>
    </location>
</feature>